<feature type="domain" description="IclR-ED" evidence="5">
    <location>
        <begin position="88"/>
        <end position="269"/>
    </location>
</feature>
<dbReference type="PANTHER" id="PTHR30136:SF35">
    <property type="entry name" value="HTH-TYPE TRANSCRIPTIONAL REGULATOR RV1719"/>
    <property type="match status" value="1"/>
</dbReference>
<dbReference type="Proteomes" id="UP000318141">
    <property type="component" value="Unassembled WGS sequence"/>
</dbReference>
<feature type="domain" description="HTH iclR-type" evidence="4">
    <location>
        <begin position="25"/>
        <end position="87"/>
    </location>
</feature>
<gene>
    <name evidence="6" type="ORF">L602_001700000430</name>
</gene>
<dbReference type="PANTHER" id="PTHR30136">
    <property type="entry name" value="HELIX-TURN-HELIX TRANSCRIPTIONAL REGULATOR, ICLR FAMILY"/>
    <property type="match status" value="1"/>
</dbReference>
<keyword evidence="3" id="KW-0804">Transcription</keyword>
<name>A0A562BQK4_9BURK</name>
<dbReference type="Pfam" id="PF09339">
    <property type="entry name" value="HTH_IclR"/>
    <property type="match status" value="1"/>
</dbReference>
<keyword evidence="7" id="KW-1185">Reference proteome</keyword>
<reference evidence="6 7" key="1">
    <citation type="submission" date="2019-07" db="EMBL/GenBank/DDBJ databases">
        <title>Genome sequencing of lignin-degrading bacterial isolates.</title>
        <authorList>
            <person name="Gladden J."/>
        </authorList>
    </citation>
    <scope>NUCLEOTIDE SEQUENCE [LARGE SCALE GENOMIC DNA]</scope>
    <source>
        <strain evidence="6 7">J11</strain>
    </source>
</reference>
<dbReference type="InterPro" id="IPR005471">
    <property type="entry name" value="Tscrpt_reg_IclR_N"/>
</dbReference>
<dbReference type="GO" id="GO:0045892">
    <property type="term" value="P:negative regulation of DNA-templated transcription"/>
    <property type="evidence" value="ECO:0007669"/>
    <property type="project" value="TreeGrafter"/>
</dbReference>
<dbReference type="AlphaFoldDB" id="A0A562BQK4"/>
<comment type="caution">
    <text evidence="6">The sequence shown here is derived from an EMBL/GenBank/DDBJ whole genome shotgun (WGS) entry which is preliminary data.</text>
</comment>
<accession>A0A562BQK4</accession>
<dbReference type="SUPFAM" id="SSF55781">
    <property type="entry name" value="GAF domain-like"/>
    <property type="match status" value="1"/>
</dbReference>
<evidence type="ECO:0000256" key="3">
    <source>
        <dbReference type="ARBA" id="ARBA00023163"/>
    </source>
</evidence>
<dbReference type="InterPro" id="IPR050707">
    <property type="entry name" value="HTH_MetabolicPath_Reg"/>
</dbReference>
<protein>
    <submittedName>
        <fullName evidence="6">IclR family transcriptional regulator</fullName>
    </submittedName>
</protein>
<keyword evidence="2" id="KW-0238">DNA-binding</keyword>
<dbReference type="GO" id="GO:0003677">
    <property type="term" value="F:DNA binding"/>
    <property type="evidence" value="ECO:0007669"/>
    <property type="project" value="UniProtKB-KW"/>
</dbReference>
<dbReference type="InterPro" id="IPR014757">
    <property type="entry name" value="Tscrpt_reg_IclR_C"/>
</dbReference>
<dbReference type="Gene3D" id="3.30.450.40">
    <property type="match status" value="1"/>
</dbReference>
<dbReference type="OrthoDB" id="8994386at2"/>
<dbReference type="SUPFAM" id="SSF46785">
    <property type="entry name" value="Winged helix' DNA-binding domain"/>
    <property type="match status" value="1"/>
</dbReference>
<evidence type="ECO:0000256" key="2">
    <source>
        <dbReference type="ARBA" id="ARBA00023125"/>
    </source>
</evidence>
<dbReference type="PROSITE" id="PS51078">
    <property type="entry name" value="ICLR_ED"/>
    <property type="match status" value="1"/>
</dbReference>
<evidence type="ECO:0000259" key="4">
    <source>
        <dbReference type="PROSITE" id="PS51077"/>
    </source>
</evidence>
<evidence type="ECO:0000313" key="7">
    <source>
        <dbReference type="Proteomes" id="UP000318141"/>
    </source>
</evidence>
<dbReference type="InterPro" id="IPR036390">
    <property type="entry name" value="WH_DNA-bd_sf"/>
</dbReference>
<dbReference type="GO" id="GO:0003700">
    <property type="term" value="F:DNA-binding transcription factor activity"/>
    <property type="evidence" value="ECO:0007669"/>
    <property type="project" value="TreeGrafter"/>
</dbReference>
<dbReference type="InterPro" id="IPR036388">
    <property type="entry name" value="WH-like_DNA-bd_sf"/>
</dbReference>
<dbReference type="PROSITE" id="PS51077">
    <property type="entry name" value="HTH_ICLR"/>
    <property type="match status" value="1"/>
</dbReference>
<evidence type="ECO:0000256" key="1">
    <source>
        <dbReference type="ARBA" id="ARBA00023015"/>
    </source>
</evidence>
<dbReference type="SMART" id="SM00346">
    <property type="entry name" value="HTH_ICLR"/>
    <property type="match status" value="1"/>
</dbReference>
<keyword evidence="1" id="KW-0805">Transcription regulation</keyword>
<organism evidence="6 7">
    <name type="scientific">Cupriavidus gilardii J11</name>
    <dbReference type="NCBI Taxonomy" id="936133"/>
    <lineage>
        <taxon>Bacteria</taxon>
        <taxon>Pseudomonadati</taxon>
        <taxon>Pseudomonadota</taxon>
        <taxon>Betaproteobacteria</taxon>
        <taxon>Burkholderiales</taxon>
        <taxon>Burkholderiaceae</taxon>
        <taxon>Cupriavidus</taxon>
    </lineage>
</organism>
<evidence type="ECO:0000259" key="5">
    <source>
        <dbReference type="PROSITE" id="PS51078"/>
    </source>
</evidence>
<dbReference type="Gene3D" id="1.10.10.10">
    <property type="entry name" value="Winged helix-like DNA-binding domain superfamily/Winged helix DNA-binding domain"/>
    <property type="match status" value="1"/>
</dbReference>
<sequence>MEPANPTDDIPLTRVAPDLPYGKTVGSIHRSLEVLELFAVEQRDLTVGEVAQRLGYPQSSTSVLLHGLSDLGYLYYDRHTRTFQPTLRVSFLGMWVHQRVLSQGNILDFMETLASRSGHVVMLAMQNGIHAQYIHIVSARSSRVGLKPGLLRPICRSAVGKVLLSTMADDEILRIVRNVSAMEIDFPEPVDSKALMREIAECRQTGFAFSIDSVTQGSSVIATRIPASLGGQALAVGIGVHSWQREALQQSMMDLLRESIDRHFPQRAAAPERPRVQVCQSGYAIVKT</sequence>
<evidence type="ECO:0000313" key="6">
    <source>
        <dbReference type="EMBL" id="TWG87451.1"/>
    </source>
</evidence>
<proteinExistence type="predicted"/>
<dbReference type="EMBL" id="VLJN01000009">
    <property type="protein sequence ID" value="TWG87451.1"/>
    <property type="molecule type" value="Genomic_DNA"/>
</dbReference>
<dbReference type="InterPro" id="IPR029016">
    <property type="entry name" value="GAF-like_dom_sf"/>
</dbReference>
<dbReference type="Pfam" id="PF01614">
    <property type="entry name" value="IclR_C"/>
    <property type="match status" value="1"/>
</dbReference>